<accession>A0AAV2R3P9</accession>
<dbReference type="AlphaFoldDB" id="A0AAV2R3P9"/>
<feature type="compositionally biased region" description="Low complexity" evidence="1">
    <location>
        <begin position="398"/>
        <end position="407"/>
    </location>
</feature>
<name>A0AAV2R3P9_MEGNR</name>
<feature type="region of interest" description="Disordered" evidence="1">
    <location>
        <begin position="398"/>
        <end position="434"/>
    </location>
</feature>
<protein>
    <submittedName>
        <fullName evidence="2">Uncharacterized protein</fullName>
    </submittedName>
</protein>
<keyword evidence="3" id="KW-1185">Reference proteome</keyword>
<sequence length="434" mass="49886">MAGTDYAIKYFLKEIPIVDNEEKLRALCLKMRQITQEVLFNFTHEYVKLMFSTRDCDDIVMNQDRLMIAEKYSDPYIRLGVMCFISIFCEDYDNRYDLFLRENFLIKITQIVVDTYIPCVEGSLFNAHILIDLIHMMRANYPFSSMDHRNQSALQSAARMLYMNQSDFQDGFYANLIDLLPQLIFIEIKCINFTNMSDALLVSIDLVKFFDIYFEISEYILENYPKSRSLILIDHPGMSAIAVITNCIFLFQAKLLASDINSSYWSNMICKMEKLRDQMAIFSLPPSSGTSLQMFLIDRADGNFNTNCTEKLYNVTNDVNQINVSGRNSDITVRPSLYKIKLALCSLMQYVNNICHVFNAKHRVIKKLYSVSEHFISISMHVEQNMNVLFSSDESLVSSESESSNSLTRGEACYGNSDDEISTNGNDDSESGTD</sequence>
<dbReference type="EMBL" id="CAXKWB010013718">
    <property type="protein sequence ID" value="CAL4108347.1"/>
    <property type="molecule type" value="Genomic_DNA"/>
</dbReference>
<evidence type="ECO:0000313" key="2">
    <source>
        <dbReference type="EMBL" id="CAL4108347.1"/>
    </source>
</evidence>
<organism evidence="2 3">
    <name type="scientific">Meganyctiphanes norvegica</name>
    <name type="common">Northern krill</name>
    <name type="synonym">Thysanopoda norvegica</name>
    <dbReference type="NCBI Taxonomy" id="48144"/>
    <lineage>
        <taxon>Eukaryota</taxon>
        <taxon>Metazoa</taxon>
        <taxon>Ecdysozoa</taxon>
        <taxon>Arthropoda</taxon>
        <taxon>Crustacea</taxon>
        <taxon>Multicrustacea</taxon>
        <taxon>Malacostraca</taxon>
        <taxon>Eumalacostraca</taxon>
        <taxon>Eucarida</taxon>
        <taxon>Euphausiacea</taxon>
        <taxon>Euphausiidae</taxon>
        <taxon>Meganyctiphanes</taxon>
    </lineage>
</organism>
<evidence type="ECO:0000313" key="3">
    <source>
        <dbReference type="Proteomes" id="UP001497623"/>
    </source>
</evidence>
<comment type="caution">
    <text evidence="2">The sequence shown here is derived from an EMBL/GenBank/DDBJ whole genome shotgun (WGS) entry which is preliminary data.</text>
</comment>
<reference evidence="2 3" key="1">
    <citation type="submission" date="2024-05" db="EMBL/GenBank/DDBJ databases">
        <authorList>
            <person name="Wallberg A."/>
        </authorList>
    </citation>
    <scope>NUCLEOTIDE SEQUENCE [LARGE SCALE GENOMIC DNA]</scope>
</reference>
<gene>
    <name evidence="2" type="ORF">MNOR_LOCUS18853</name>
</gene>
<dbReference type="Proteomes" id="UP001497623">
    <property type="component" value="Unassembled WGS sequence"/>
</dbReference>
<feature type="compositionally biased region" description="Acidic residues" evidence="1">
    <location>
        <begin position="417"/>
        <end position="434"/>
    </location>
</feature>
<proteinExistence type="predicted"/>
<evidence type="ECO:0000256" key="1">
    <source>
        <dbReference type="SAM" id="MobiDB-lite"/>
    </source>
</evidence>